<gene>
    <name evidence="1" type="ORF">BofuT4_uP024490.1</name>
</gene>
<reference evidence="2" key="1">
    <citation type="journal article" date="2011" name="PLoS Genet.">
        <title>Genomic analysis of the necrotrophic fungal pathogens Sclerotinia sclerotiorum and Botrytis cinerea.</title>
        <authorList>
            <person name="Amselem J."/>
            <person name="Cuomo C.A."/>
            <person name="van Kan J.A."/>
            <person name="Viaud M."/>
            <person name="Benito E.P."/>
            <person name="Couloux A."/>
            <person name="Coutinho P.M."/>
            <person name="de Vries R.P."/>
            <person name="Dyer P.S."/>
            <person name="Fillinger S."/>
            <person name="Fournier E."/>
            <person name="Gout L."/>
            <person name="Hahn M."/>
            <person name="Kohn L."/>
            <person name="Lapalu N."/>
            <person name="Plummer K.M."/>
            <person name="Pradier J.M."/>
            <person name="Quevillon E."/>
            <person name="Sharon A."/>
            <person name="Simon A."/>
            <person name="ten Have A."/>
            <person name="Tudzynski B."/>
            <person name="Tudzynski P."/>
            <person name="Wincker P."/>
            <person name="Andrew M."/>
            <person name="Anthouard V."/>
            <person name="Beever R.E."/>
            <person name="Beffa R."/>
            <person name="Benoit I."/>
            <person name="Bouzid O."/>
            <person name="Brault B."/>
            <person name="Chen Z."/>
            <person name="Choquer M."/>
            <person name="Collemare J."/>
            <person name="Cotton P."/>
            <person name="Danchin E.G."/>
            <person name="Da Silva C."/>
            <person name="Gautier A."/>
            <person name="Giraud C."/>
            <person name="Giraud T."/>
            <person name="Gonzalez C."/>
            <person name="Grossetete S."/>
            <person name="Guldener U."/>
            <person name="Henrissat B."/>
            <person name="Howlett B.J."/>
            <person name="Kodira C."/>
            <person name="Kretschmer M."/>
            <person name="Lappartient A."/>
            <person name="Leroch M."/>
            <person name="Levis C."/>
            <person name="Mauceli E."/>
            <person name="Neuveglise C."/>
            <person name="Oeser B."/>
            <person name="Pearson M."/>
            <person name="Poulain J."/>
            <person name="Poussereau N."/>
            <person name="Quesneville H."/>
            <person name="Rascle C."/>
            <person name="Schumacher J."/>
            <person name="Segurens B."/>
            <person name="Sexton A."/>
            <person name="Silva E."/>
            <person name="Sirven C."/>
            <person name="Soanes D.M."/>
            <person name="Talbot N.J."/>
            <person name="Templeton M."/>
            <person name="Yandava C."/>
            <person name="Yarden O."/>
            <person name="Zeng Q."/>
            <person name="Rollins J.A."/>
            <person name="Lebrun M.H."/>
            <person name="Dickman M."/>
        </authorList>
    </citation>
    <scope>NUCLEOTIDE SEQUENCE [LARGE SCALE GENOMIC DNA]</scope>
    <source>
        <strain evidence="2">T4</strain>
    </source>
</reference>
<name>G2YFU2_BOTF4</name>
<dbReference type="HOGENOM" id="CLU_3124836_0_0_1"/>
<proteinExistence type="predicted"/>
<evidence type="ECO:0000313" key="1">
    <source>
        <dbReference type="EMBL" id="CCD50640.1"/>
    </source>
</evidence>
<dbReference type="Proteomes" id="UP000008177">
    <property type="component" value="Unplaced contigs"/>
</dbReference>
<accession>G2YFU2</accession>
<protein>
    <submittedName>
        <fullName evidence="1">Uncharacterized protein</fullName>
    </submittedName>
</protein>
<dbReference type="EMBL" id="FQ790327">
    <property type="protein sequence ID" value="CCD50640.1"/>
    <property type="molecule type" value="Genomic_DNA"/>
</dbReference>
<evidence type="ECO:0000313" key="2">
    <source>
        <dbReference type="Proteomes" id="UP000008177"/>
    </source>
</evidence>
<sequence length="50" mass="5737">MPKSQLFRVKESQNRWFALVGIELRLLSEFGVFDLQLAGIFMAAEVYSVT</sequence>
<dbReference type="InParanoid" id="G2YFU2"/>
<dbReference type="AlphaFoldDB" id="G2YFU2"/>
<organism evidence="1 2">
    <name type="scientific">Botryotinia fuckeliana (strain T4)</name>
    <name type="common">Noble rot fungus</name>
    <name type="synonym">Botrytis cinerea</name>
    <dbReference type="NCBI Taxonomy" id="999810"/>
    <lineage>
        <taxon>Eukaryota</taxon>
        <taxon>Fungi</taxon>
        <taxon>Dikarya</taxon>
        <taxon>Ascomycota</taxon>
        <taxon>Pezizomycotina</taxon>
        <taxon>Leotiomycetes</taxon>
        <taxon>Helotiales</taxon>
        <taxon>Sclerotiniaceae</taxon>
        <taxon>Botrytis</taxon>
    </lineage>
</organism>